<dbReference type="PANTHER" id="PTHR35601">
    <property type="entry name" value="TOXIN RELE"/>
    <property type="match status" value="1"/>
</dbReference>
<dbReference type="Pfam" id="PF05016">
    <property type="entry name" value="ParE_toxin"/>
    <property type="match status" value="1"/>
</dbReference>
<dbReference type="SUPFAM" id="SSF143011">
    <property type="entry name" value="RelE-like"/>
    <property type="match status" value="1"/>
</dbReference>
<dbReference type="RefSeq" id="WP_058529368.1">
    <property type="nucleotide sequence ID" value="NZ_CAAAHZ010000003.1"/>
</dbReference>
<accession>A0A0W0VMF7</accession>
<evidence type="ECO:0000256" key="1">
    <source>
        <dbReference type="ARBA" id="ARBA00006226"/>
    </source>
</evidence>
<comment type="caution">
    <text evidence="3">The sequence shown here is derived from an EMBL/GenBank/DDBJ whole genome shotgun (WGS) entry which is preliminary data.</text>
</comment>
<keyword evidence="4" id="KW-1185">Reference proteome</keyword>
<evidence type="ECO:0000313" key="3">
    <source>
        <dbReference type="EMBL" id="KTD21284.1"/>
    </source>
</evidence>
<protein>
    <submittedName>
        <fullName evidence="3">Toxin of the RelE-RelB toxin-antitoxin system</fullName>
    </submittedName>
</protein>
<sequence>MAWTINYTDVALKQLKKLDKSMAKRIVHYMEANIKILGNPRQTGKGLSFDKSGFWRYRIGDYRVICQIKDDELTIIVVTVGHRKKVYD</sequence>
<dbReference type="AlphaFoldDB" id="A0A0W0VMF7"/>
<dbReference type="Proteomes" id="UP000054997">
    <property type="component" value="Unassembled WGS sequence"/>
</dbReference>
<dbReference type="InterPro" id="IPR035093">
    <property type="entry name" value="RelE/ParE_toxin_dom_sf"/>
</dbReference>
<reference evidence="3 4" key="1">
    <citation type="submission" date="2015-11" db="EMBL/GenBank/DDBJ databases">
        <title>Genomic analysis of 38 Legionella species identifies large and diverse effector repertoires.</title>
        <authorList>
            <person name="Burstein D."/>
            <person name="Amaro F."/>
            <person name="Zusman T."/>
            <person name="Lifshitz Z."/>
            <person name="Cohen O."/>
            <person name="Gilbert J.A."/>
            <person name="Pupko T."/>
            <person name="Shuman H.A."/>
            <person name="Segal G."/>
        </authorList>
    </citation>
    <scope>NUCLEOTIDE SEQUENCE [LARGE SCALE GENOMIC DNA]</scope>
    <source>
        <strain evidence="3 4">ATCC 49505</strain>
    </source>
</reference>
<dbReference type="EMBL" id="LNYK01000016">
    <property type="protein sequence ID" value="KTD21284.1"/>
    <property type="molecule type" value="Genomic_DNA"/>
</dbReference>
<dbReference type="Gene3D" id="3.30.2310.20">
    <property type="entry name" value="RelE-like"/>
    <property type="match status" value="1"/>
</dbReference>
<dbReference type="NCBIfam" id="TIGR02385">
    <property type="entry name" value="RelE_StbE"/>
    <property type="match status" value="1"/>
</dbReference>
<dbReference type="OrthoDB" id="5570653at2"/>
<keyword evidence="2" id="KW-1277">Toxin-antitoxin system</keyword>
<dbReference type="PANTHER" id="PTHR35601:SF1">
    <property type="entry name" value="TOXIN RELE"/>
    <property type="match status" value="1"/>
</dbReference>
<dbReference type="STRING" id="45068.Llon_1382"/>
<dbReference type="PATRIC" id="fig|45068.5.peg.1493"/>
<dbReference type="InterPro" id="IPR007712">
    <property type="entry name" value="RelE/ParE_toxin"/>
</dbReference>
<comment type="similarity">
    <text evidence="1">Belongs to the RelE toxin family.</text>
</comment>
<proteinExistence type="inferred from homology"/>
<gene>
    <name evidence="3" type="primary">relE_2</name>
    <name evidence="3" type="ORF">Llon_1382</name>
</gene>
<organism evidence="3 4">
    <name type="scientific">Legionella londiniensis</name>
    <dbReference type="NCBI Taxonomy" id="45068"/>
    <lineage>
        <taxon>Bacteria</taxon>
        <taxon>Pseudomonadati</taxon>
        <taxon>Pseudomonadota</taxon>
        <taxon>Gammaproteobacteria</taxon>
        <taxon>Legionellales</taxon>
        <taxon>Legionellaceae</taxon>
        <taxon>Legionella</taxon>
    </lineage>
</organism>
<name>A0A0W0VMF7_9GAMM</name>
<evidence type="ECO:0000256" key="2">
    <source>
        <dbReference type="ARBA" id="ARBA00022649"/>
    </source>
</evidence>
<evidence type="ECO:0000313" key="4">
    <source>
        <dbReference type="Proteomes" id="UP000054997"/>
    </source>
</evidence>